<evidence type="ECO:0000256" key="1">
    <source>
        <dbReference type="SAM" id="Coils"/>
    </source>
</evidence>
<evidence type="ECO:0000313" key="2">
    <source>
        <dbReference type="EMBL" id="SHM64692.1"/>
    </source>
</evidence>
<reference evidence="2 3" key="1">
    <citation type="submission" date="2016-11" db="EMBL/GenBank/DDBJ databases">
        <authorList>
            <person name="Jaros S."/>
            <person name="Januszkiewicz K."/>
            <person name="Wedrychowicz H."/>
        </authorList>
    </citation>
    <scope>NUCLEOTIDE SEQUENCE [LARGE SCALE GENOMIC DNA]</scope>
    <source>
        <strain evidence="2 3">LMG 26898</strain>
    </source>
</reference>
<feature type="coiled-coil region" evidence="1">
    <location>
        <begin position="137"/>
        <end position="171"/>
    </location>
</feature>
<dbReference type="STRING" id="1190415.SAMN05216593_102124"/>
<organism evidence="2 3">
    <name type="scientific">Pseudomonas asturiensis</name>
    <dbReference type="NCBI Taxonomy" id="1190415"/>
    <lineage>
        <taxon>Bacteria</taxon>
        <taxon>Pseudomonadati</taxon>
        <taxon>Pseudomonadota</taxon>
        <taxon>Gammaproteobacteria</taxon>
        <taxon>Pseudomonadales</taxon>
        <taxon>Pseudomonadaceae</taxon>
        <taxon>Pseudomonas</taxon>
    </lineage>
</organism>
<accession>A0A1M7KHB4</accession>
<dbReference type="EMBL" id="FRDA01000002">
    <property type="protein sequence ID" value="SHM64692.1"/>
    <property type="molecule type" value="Genomic_DNA"/>
</dbReference>
<keyword evidence="1" id="KW-0175">Coiled coil</keyword>
<dbReference type="Proteomes" id="UP000183983">
    <property type="component" value="Unassembled WGS sequence"/>
</dbReference>
<gene>
    <name evidence="2" type="ORF">SAMN05216593_102124</name>
</gene>
<dbReference type="AlphaFoldDB" id="A0A1M7KHB4"/>
<sequence>MGLEVRHNMPAHVFNPYAKTFYRPIDAALRWCNLTRYEAQIVKADWSRPENLSALFPQWPNLHIATERIFDAIRNGELPYGCLGISVPCGSYVEPFQLTIRHSDLRRWMETHYPDHKPSFLFEAGEDAPAKVSLGTFLSLKADRDELSRELKAQQKRLQEVLAELQSIGLERDDLKALAKTNGQLSERSELTYHNIIGALVSLLLDHSPAGKPLSVFTNQAAIVDAIVARHKDVPGLSKRTLDEKFAVANRSLKKNT</sequence>
<evidence type="ECO:0000313" key="3">
    <source>
        <dbReference type="Proteomes" id="UP000183983"/>
    </source>
</evidence>
<name>A0A1M7KHB4_9PSED</name>
<protein>
    <submittedName>
        <fullName evidence="2">Uncharacterized protein</fullName>
    </submittedName>
</protein>
<proteinExistence type="predicted"/>